<dbReference type="InterPro" id="IPR036249">
    <property type="entry name" value="Thioredoxin-like_sf"/>
</dbReference>
<keyword evidence="5" id="KW-0648">Protein biosynthesis</keyword>
<dbReference type="OMA" id="VETYPHK"/>
<dbReference type="SUPFAM" id="SSF47616">
    <property type="entry name" value="GST C-terminal domain-like"/>
    <property type="match status" value="1"/>
</dbReference>
<protein>
    <submittedName>
        <fullName evidence="5">Elongation factor 1 gamma</fullName>
    </submittedName>
</protein>
<dbReference type="SFLD" id="SFLDG00358">
    <property type="entry name" value="Main_(cytGST)"/>
    <property type="match status" value="1"/>
</dbReference>
<dbReference type="GO" id="GO:0003746">
    <property type="term" value="F:translation elongation factor activity"/>
    <property type="evidence" value="ECO:0007669"/>
    <property type="project" value="UniProtKB-KW"/>
</dbReference>
<feature type="domain" description="GST C-terminal" evidence="4">
    <location>
        <begin position="107"/>
        <end position="238"/>
    </location>
</feature>
<dbReference type="PROSITE" id="PS50405">
    <property type="entry name" value="GST_CTER"/>
    <property type="match status" value="1"/>
</dbReference>
<evidence type="ECO:0000259" key="4">
    <source>
        <dbReference type="PROSITE" id="PS50405"/>
    </source>
</evidence>
<dbReference type="InterPro" id="IPR004045">
    <property type="entry name" value="Glutathione_S-Trfase_N"/>
</dbReference>
<organism evidence="5 6">
    <name type="scientific">Neosartorya fischeri (strain ATCC 1020 / DSM 3700 / CBS 544.65 / FGSC A1164 / JCM 1740 / NRRL 181 / WB 181)</name>
    <name type="common">Aspergillus fischerianus</name>
    <dbReference type="NCBI Taxonomy" id="331117"/>
    <lineage>
        <taxon>Eukaryota</taxon>
        <taxon>Fungi</taxon>
        <taxon>Dikarya</taxon>
        <taxon>Ascomycota</taxon>
        <taxon>Pezizomycotina</taxon>
        <taxon>Eurotiomycetes</taxon>
        <taxon>Eurotiomycetidae</taxon>
        <taxon>Eurotiales</taxon>
        <taxon>Aspergillaceae</taxon>
        <taxon>Aspergillus</taxon>
        <taxon>Aspergillus subgen. Fumigati</taxon>
    </lineage>
</organism>
<reference evidence="6" key="1">
    <citation type="journal article" date="2008" name="PLoS Genet.">
        <title>Genomic islands in the pathogenic filamentous fungus Aspergillus fumigatus.</title>
        <authorList>
            <person name="Fedorova N.D."/>
            <person name="Khaldi N."/>
            <person name="Joardar V.S."/>
            <person name="Maiti R."/>
            <person name="Amedeo P."/>
            <person name="Anderson M.J."/>
            <person name="Crabtree J."/>
            <person name="Silva J.C."/>
            <person name="Badger J.H."/>
            <person name="Albarraq A."/>
            <person name="Angiuoli S."/>
            <person name="Bussey H."/>
            <person name="Bowyer P."/>
            <person name="Cotty P.J."/>
            <person name="Dyer P.S."/>
            <person name="Egan A."/>
            <person name="Galens K."/>
            <person name="Fraser-Liggett C.M."/>
            <person name="Haas B.J."/>
            <person name="Inman J.M."/>
            <person name="Kent R."/>
            <person name="Lemieux S."/>
            <person name="Malavazi I."/>
            <person name="Orvis J."/>
            <person name="Roemer T."/>
            <person name="Ronning C.M."/>
            <person name="Sundaram J.P."/>
            <person name="Sutton G."/>
            <person name="Turner G."/>
            <person name="Venter J.C."/>
            <person name="White O.R."/>
            <person name="Whitty B.R."/>
            <person name="Youngman P."/>
            <person name="Wolfe K.H."/>
            <person name="Goldman G.H."/>
            <person name="Wortman J.R."/>
            <person name="Jiang B."/>
            <person name="Denning D.W."/>
            <person name="Nierman W.C."/>
        </authorList>
    </citation>
    <scope>NUCLEOTIDE SEQUENCE [LARGE SCALE GENOMIC DNA]</scope>
    <source>
        <strain evidence="6">ATCC 1020 / DSM 3700 / CBS 544.65 / FGSC A1164 / JCM 1740 / NRRL 181 / WB 181</strain>
    </source>
</reference>
<proteinExistence type="inferred from homology"/>
<evidence type="ECO:0000256" key="1">
    <source>
        <dbReference type="ARBA" id="ARBA00007409"/>
    </source>
</evidence>
<dbReference type="STRING" id="331117.A1D1K7"/>
<dbReference type="CDD" id="cd03044">
    <property type="entry name" value="GST_N_EF1Bgamma"/>
    <property type="match status" value="1"/>
</dbReference>
<dbReference type="RefSeq" id="XP_001264197.1">
    <property type="nucleotide sequence ID" value="XM_001264196.1"/>
</dbReference>
<dbReference type="Pfam" id="PF00043">
    <property type="entry name" value="GST_C"/>
    <property type="match status" value="1"/>
</dbReference>
<feature type="domain" description="GST N-terminal" evidence="3">
    <location>
        <begin position="22"/>
        <end position="102"/>
    </location>
</feature>
<dbReference type="HOGENOM" id="CLU_011226_3_2_1"/>
<dbReference type="Pfam" id="PF02798">
    <property type="entry name" value="GST_N"/>
    <property type="match status" value="1"/>
</dbReference>
<name>A1D1K7_NEOFI</name>
<dbReference type="InterPro" id="IPR036282">
    <property type="entry name" value="Glutathione-S-Trfase_C_sf"/>
</dbReference>
<dbReference type="GO" id="GO:0005737">
    <property type="term" value="C:cytoplasm"/>
    <property type="evidence" value="ECO:0007669"/>
    <property type="project" value="TreeGrafter"/>
</dbReference>
<dbReference type="VEuPathDB" id="FungiDB:NFIA_009800"/>
<evidence type="ECO:0000313" key="6">
    <source>
        <dbReference type="Proteomes" id="UP000006702"/>
    </source>
</evidence>
<dbReference type="PANTHER" id="PTHR43986">
    <property type="entry name" value="ELONGATION FACTOR 1-GAMMA"/>
    <property type="match status" value="1"/>
</dbReference>
<dbReference type="SUPFAM" id="SSF52833">
    <property type="entry name" value="Thioredoxin-like"/>
    <property type="match status" value="1"/>
</dbReference>
<sequence>MLFDAPAMPQQNGSKEAKERGSFGKIYTYKRSPRALGIQAVATSIGLELEQVELQPANGVPDYYWSLNPLGKTPTFVGADGLVLTECMAIALHVTNEDSTTTLLGSTSLDFVQIIRWISFTNTDVVNRMAAWVRPLIGYTPYSKEKVLKAQRETTQAIRVFEDNLRDRKYLVGDRLTLADIMCASLLSFGFAQIFDREWREDFPYFSGWYMMVMHLPIMKAVVDEVPFVEVGLPNAPPTEPFKAP</sequence>
<keyword evidence="6" id="KW-1185">Reference proteome</keyword>
<dbReference type="AlphaFoldDB" id="A1D1K7"/>
<dbReference type="KEGG" id="nfi:NFIA_009800"/>
<dbReference type="Gene3D" id="3.40.30.10">
    <property type="entry name" value="Glutaredoxin"/>
    <property type="match status" value="1"/>
</dbReference>
<dbReference type="Gene3D" id="1.20.1050.10">
    <property type="match status" value="1"/>
</dbReference>
<comment type="similarity">
    <text evidence="1 2">Belongs to the GST superfamily.</text>
</comment>
<dbReference type="GO" id="GO:0005634">
    <property type="term" value="C:nucleus"/>
    <property type="evidence" value="ECO:0007669"/>
    <property type="project" value="TreeGrafter"/>
</dbReference>
<dbReference type="InterPro" id="IPR040079">
    <property type="entry name" value="Glutathione_S-Trfase"/>
</dbReference>
<keyword evidence="5" id="KW-0251">Elongation factor</keyword>
<evidence type="ECO:0000313" key="5">
    <source>
        <dbReference type="EMBL" id="EAW22300.1"/>
    </source>
</evidence>
<dbReference type="FunFam" id="3.40.30.10:FF:000142">
    <property type="entry name" value="Elongation factor 1 gamma"/>
    <property type="match status" value="1"/>
</dbReference>
<dbReference type="PROSITE" id="PS50404">
    <property type="entry name" value="GST_NTER"/>
    <property type="match status" value="1"/>
</dbReference>
<dbReference type="EMBL" id="DS027688">
    <property type="protein sequence ID" value="EAW22300.1"/>
    <property type="molecule type" value="Genomic_DNA"/>
</dbReference>
<dbReference type="InterPro" id="IPR004046">
    <property type="entry name" value="GST_C"/>
</dbReference>
<dbReference type="Proteomes" id="UP000006702">
    <property type="component" value="Unassembled WGS sequence"/>
</dbReference>
<dbReference type="PANTHER" id="PTHR43986:SF1">
    <property type="entry name" value="ELONGATION FACTOR 1-GAMMA"/>
    <property type="match status" value="1"/>
</dbReference>
<dbReference type="SFLD" id="SFLDS00019">
    <property type="entry name" value="Glutathione_Transferase_(cytos"/>
    <property type="match status" value="1"/>
</dbReference>
<dbReference type="FunFam" id="1.20.1050.10:FF:000006">
    <property type="entry name" value="Elongation factor 1 gamma"/>
    <property type="match status" value="1"/>
</dbReference>
<dbReference type="InterPro" id="IPR050802">
    <property type="entry name" value="EF-GSTs"/>
</dbReference>
<evidence type="ECO:0000259" key="3">
    <source>
        <dbReference type="PROSITE" id="PS50404"/>
    </source>
</evidence>
<dbReference type="OrthoDB" id="249703at2759"/>
<accession>A1D1K7</accession>
<evidence type="ECO:0000256" key="2">
    <source>
        <dbReference type="RuleBase" id="RU003494"/>
    </source>
</evidence>
<gene>
    <name evidence="5" type="ORF">NFIA_009800</name>
</gene>
<dbReference type="eggNOG" id="KOG0867">
    <property type="taxonomic scope" value="Eukaryota"/>
</dbReference>
<dbReference type="GeneID" id="4590643"/>
<dbReference type="CDD" id="cd03181">
    <property type="entry name" value="GST_C_EF1Bgamma_like"/>
    <property type="match status" value="1"/>
</dbReference>
<dbReference type="InterPro" id="IPR010987">
    <property type="entry name" value="Glutathione-S-Trfase_C-like"/>
</dbReference>